<sequence length="320" mass="37249">MAQQDMHYAATRKALGTIEILEAILLQLDLKYLLLSQLIGTHFKLIISTSPAIQQRLFLSPVLAGTPPQLNPVLAALFPVFISLKRPVDTNQFYQLHDTIGKQEWYRNESHRHKVLRPDASWRRMFPVQPPAKLEEVRIFSHDWCLYRAGRRTRARLGRDLQPIQEPGIRMGLLYDLVVHFNSLHPDPEFYIHWEMFPLQPGKEEWQEELSPYDDGMGAVKTDYYPLFLRENLNEGQQKIQHKITLYYQHDALCGVAEPQPLLDIDSVITSMAEGNPTRMLHFVTDPSLGLTHWDKYVTAEEVDQIRKRQSRRMRRGGET</sequence>
<dbReference type="EMBL" id="CABFOC020000082">
    <property type="protein sequence ID" value="CAH0058219.1"/>
    <property type="molecule type" value="Genomic_DNA"/>
</dbReference>
<dbReference type="AlphaFoldDB" id="A0A9N9ZMC4"/>
<gene>
    <name evidence="1" type="ORF">CSOL1703_00008697</name>
</gene>
<proteinExistence type="predicted"/>
<accession>A0A9N9ZMC4</accession>
<reference evidence="2" key="1">
    <citation type="submission" date="2019-06" db="EMBL/GenBank/DDBJ databases">
        <authorList>
            <person name="Broberg M."/>
        </authorList>
    </citation>
    <scope>NUCLEOTIDE SEQUENCE [LARGE SCALE GENOMIC DNA]</scope>
</reference>
<evidence type="ECO:0000313" key="1">
    <source>
        <dbReference type="EMBL" id="CAH0058219.1"/>
    </source>
</evidence>
<evidence type="ECO:0000313" key="2">
    <source>
        <dbReference type="Proteomes" id="UP000775872"/>
    </source>
</evidence>
<comment type="caution">
    <text evidence="1">The sequence shown here is derived from an EMBL/GenBank/DDBJ whole genome shotgun (WGS) entry which is preliminary data.</text>
</comment>
<name>A0A9N9ZMC4_9HYPO</name>
<protein>
    <submittedName>
        <fullName evidence="1">Uncharacterized protein</fullName>
    </submittedName>
</protein>
<organism evidence="1 2">
    <name type="scientific">Clonostachys solani</name>
    <dbReference type="NCBI Taxonomy" id="160281"/>
    <lineage>
        <taxon>Eukaryota</taxon>
        <taxon>Fungi</taxon>
        <taxon>Dikarya</taxon>
        <taxon>Ascomycota</taxon>
        <taxon>Pezizomycotina</taxon>
        <taxon>Sordariomycetes</taxon>
        <taxon>Hypocreomycetidae</taxon>
        <taxon>Hypocreales</taxon>
        <taxon>Bionectriaceae</taxon>
        <taxon>Clonostachys</taxon>
    </lineage>
</organism>
<dbReference type="OrthoDB" id="3800738at2759"/>
<keyword evidence="2" id="KW-1185">Reference proteome</keyword>
<reference evidence="1 2" key="2">
    <citation type="submission" date="2021-10" db="EMBL/GenBank/DDBJ databases">
        <authorList>
            <person name="Piombo E."/>
        </authorList>
    </citation>
    <scope>NUCLEOTIDE SEQUENCE [LARGE SCALE GENOMIC DNA]</scope>
</reference>
<dbReference type="Proteomes" id="UP000775872">
    <property type="component" value="Unassembled WGS sequence"/>
</dbReference>